<evidence type="ECO:0000256" key="1">
    <source>
        <dbReference type="ARBA" id="ARBA00004141"/>
    </source>
</evidence>
<feature type="domain" description="Major facilitator superfamily (MFS) profile" evidence="6">
    <location>
        <begin position="78"/>
        <end position="510"/>
    </location>
</feature>
<feature type="transmembrane region" description="Helical" evidence="5">
    <location>
        <begin position="484"/>
        <end position="505"/>
    </location>
</feature>
<keyword evidence="2 5" id="KW-0812">Transmembrane</keyword>
<dbReference type="EMBL" id="BMAW01129454">
    <property type="protein sequence ID" value="GFU30463.1"/>
    <property type="molecule type" value="Genomic_DNA"/>
</dbReference>
<feature type="transmembrane region" description="Helical" evidence="5">
    <location>
        <begin position="246"/>
        <end position="264"/>
    </location>
</feature>
<dbReference type="GO" id="GO:0022857">
    <property type="term" value="F:transmembrane transporter activity"/>
    <property type="evidence" value="ECO:0007669"/>
    <property type="project" value="InterPro"/>
</dbReference>
<dbReference type="PROSITE" id="PS50850">
    <property type="entry name" value="MFS"/>
    <property type="match status" value="1"/>
</dbReference>
<evidence type="ECO:0000313" key="7">
    <source>
        <dbReference type="EMBL" id="GFU30463.1"/>
    </source>
</evidence>
<evidence type="ECO:0000256" key="3">
    <source>
        <dbReference type="ARBA" id="ARBA00022989"/>
    </source>
</evidence>
<dbReference type="GO" id="GO:0016020">
    <property type="term" value="C:membrane"/>
    <property type="evidence" value="ECO:0007669"/>
    <property type="project" value="UniProtKB-SubCell"/>
</dbReference>
<evidence type="ECO:0000256" key="5">
    <source>
        <dbReference type="SAM" id="Phobius"/>
    </source>
</evidence>
<evidence type="ECO:0000259" key="6">
    <source>
        <dbReference type="PROSITE" id="PS50850"/>
    </source>
</evidence>
<sequence length="592" mass="66235">MMFEDILKDVGGFGPYQKILIVIFLIPSSIVIPWFSMSSIFLSSTPEHWCYVPEVANSNLSIETQRQLISPSHDRRCLMYDVDYASLMESRNYSIDPSWPTKECDNGWQFDKANYDATSVSKWNMVCKDDHYSSLVLSLMFVGITVGTPLFGLMSDRVGRKPTFLLTAFLIAVTDIGSTLSPIFELYLLLRTLNGLCITTIYTLAFIILLELVNPDIRARVNGLATTAWTIGMCALPLVAWLTRNWLYLSMATSTASISLLLYWKVLPESPSWLISQQRYEEAHEVLSKISKTNRKIVHMTDHLMEQIKKLGDQLKNQQSTEEKASPLDFLRYPKLRRRFILITICWISGCLPYYGHQVNARNLAGNEFLNFLYLSAVEVPATLMAWAMTESVGRKWCAITAFSLASFACLLPVLFPPEYAMMDVIAALLAKAGTSAAYMTVYIQAPELFPTSLRAVGMGMCSTIGSGSTLLAPYIVYLAKFGFNIPFLCFAVIAFCGAISALFLPETLDEKLPQSVQDVEEFVSKRPFFSCGRLPDATPDSFPPCPPSLSGSILRKRWIDPVEIRCLSKRNSLDSVVGIFVVPSPDCNNAV</sequence>
<feature type="transmembrane region" description="Helical" evidence="5">
    <location>
        <begin position="369"/>
        <end position="390"/>
    </location>
</feature>
<feature type="transmembrane region" description="Helical" evidence="5">
    <location>
        <begin position="20"/>
        <end position="42"/>
    </location>
</feature>
<dbReference type="SUPFAM" id="SSF103473">
    <property type="entry name" value="MFS general substrate transporter"/>
    <property type="match status" value="1"/>
</dbReference>
<comment type="caution">
    <text evidence="7">The sequence shown here is derived from an EMBL/GenBank/DDBJ whole genome shotgun (WGS) entry which is preliminary data.</text>
</comment>
<evidence type="ECO:0000256" key="4">
    <source>
        <dbReference type="ARBA" id="ARBA00023136"/>
    </source>
</evidence>
<feature type="transmembrane region" description="Helical" evidence="5">
    <location>
        <begin position="190"/>
        <end position="209"/>
    </location>
</feature>
<dbReference type="InterPro" id="IPR020846">
    <property type="entry name" value="MFS_dom"/>
</dbReference>
<evidence type="ECO:0000256" key="2">
    <source>
        <dbReference type="ARBA" id="ARBA00022692"/>
    </source>
</evidence>
<feature type="transmembrane region" description="Helical" evidence="5">
    <location>
        <begin position="132"/>
        <end position="152"/>
    </location>
</feature>
<feature type="transmembrane region" description="Helical" evidence="5">
    <location>
        <begin position="340"/>
        <end position="357"/>
    </location>
</feature>
<dbReference type="AlphaFoldDB" id="A0A8X6UM44"/>
<dbReference type="Gene3D" id="1.20.1250.20">
    <property type="entry name" value="MFS general substrate transporter like domains"/>
    <property type="match status" value="1"/>
</dbReference>
<evidence type="ECO:0000313" key="8">
    <source>
        <dbReference type="Proteomes" id="UP000887013"/>
    </source>
</evidence>
<gene>
    <name evidence="7" type="primary">CarT</name>
    <name evidence="7" type="ORF">NPIL_220491</name>
</gene>
<dbReference type="OrthoDB" id="2544694at2759"/>
<feature type="transmembrane region" description="Helical" evidence="5">
    <location>
        <begin position="397"/>
        <end position="416"/>
    </location>
</feature>
<dbReference type="Proteomes" id="UP000887013">
    <property type="component" value="Unassembled WGS sequence"/>
</dbReference>
<dbReference type="PANTHER" id="PTHR24064">
    <property type="entry name" value="SOLUTE CARRIER FAMILY 22 MEMBER"/>
    <property type="match status" value="1"/>
</dbReference>
<dbReference type="InterPro" id="IPR005828">
    <property type="entry name" value="MFS_sugar_transport-like"/>
</dbReference>
<reference evidence="7" key="1">
    <citation type="submission" date="2020-08" db="EMBL/GenBank/DDBJ databases">
        <title>Multicomponent nature underlies the extraordinary mechanical properties of spider dragline silk.</title>
        <authorList>
            <person name="Kono N."/>
            <person name="Nakamura H."/>
            <person name="Mori M."/>
            <person name="Yoshida Y."/>
            <person name="Ohtoshi R."/>
            <person name="Malay A.D."/>
            <person name="Moran D.A.P."/>
            <person name="Tomita M."/>
            <person name="Numata K."/>
            <person name="Arakawa K."/>
        </authorList>
    </citation>
    <scope>NUCLEOTIDE SEQUENCE</scope>
</reference>
<organism evidence="7 8">
    <name type="scientific">Nephila pilipes</name>
    <name type="common">Giant wood spider</name>
    <name type="synonym">Nephila maculata</name>
    <dbReference type="NCBI Taxonomy" id="299642"/>
    <lineage>
        <taxon>Eukaryota</taxon>
        <taxon>Metazoa</taxon>
        <taxon>Ecdysozoa</taxon>
        <taxon>Arthropoda</taxon>
        <taxon>Chelicerata</taxon>
        <taxon>Arachnida</taxon>
        <taxon>Araneae</taxon>
        <taxon>Araneomorphae</taxon>
        <taxon>Entelegynae</taxon>
        <taxon>Araneoidea</taxon>
        <taxon>Nephilidae</taxon>
        <taxon>Nephila</taxon>
    </lineage>
</organism>
<comment type="subcellular location">
    <subcellularLocation>
        <location evidence="1">Membrane</location>
        <topology evidence="1">Multi-pass membrane protein</topology>
    </subcellularLocation>
</comment>
<feature type="transmembrane region" description="Helical" evidence="5">
    <location>
        <begin position="422"/>
        <end position="444"/>
    </location>
</feature>
<dbReference type="InterPro" id="IPR036259">
    <property type="entry name" value="MFS_trans_sf"/>
</dbReference>
<keyword evidence="8" id="KW-1185">Reference proteome</keyword>
<keyword evidence="3 5" id="KW-1133">Transmembrane helix</keyword>
<dbReference type="CDD" id="cd17317">
    <property type="entry name" value="MFS_SLC22"/>
    <property type="match status" value="1"/>
</dbReference>
<feature type="transmembrane region" description="Helical" evidence="5">
    <location>
        <begin position="164"/>
        <end position="184"/>
    </location>
</feature>
<proteinExistence type="predicted"/>
<name>A0A8X6UM44_NEPPI</name>
<keyword evidence="4 5" id="KW-0472">Membrane</keyword>
<feature type="transmembrane region" description="Helical" evidence="5">
    <location>
        <begin position="221"/>
        <end position="240"/>
    </location>
</feature>
<dbReference type="Pfam" id="PF00083">
    <property type="entry name" value="Sugar_tr"/>
    <property type="match status" value="1"/>
</dbReference>
<feature type="transmembrane region" description="Helical" evidence="5">
    <location>
        <begin position="456"/>
        <end position="478"/>
    </location>
</feature>
<accession>A0A8X6UM44</accession>
<protein>
    <submittedName>
        <fullName evidence="7">Carcinine transporter</fullName>
    </submittedName>
</protein>